<dbReference type="Proteomes" id="UP000487649">
    <property type="component" value="Unassembled WGS sequence"/>
</dbReference>
<dbReference type="OrthoDB" id="9807047at2"/>
<feature type="transmembrane region" description="Helical" evidence="8">
    <location>
        <begin position="142"/>
        <end position="164"/>
    </location>
</feature>
<gene>
    <name evidence="9" type="ORF">GMA92_11935</name>
</gene>
<dbReference type="GO" id="GO:0055085">
    <property type="term" value="P:transmembrane transport"/>
    <property type="evidence" value="ECO:0007669"/>
    <property type="project" value="InterPro"/>
</dbReference>
<evidence type="ECO:0000256" key="4">
    <source>
        <dbReference type="ARBA" id="ARBA00022475"/>
    </source>
</evidence>
<feature type="transmembrane region" description="Helical" evidence="8">
    <location>
        <begin position="55"/>
        <end position="79"/>
    </location>
</feature>
<dbReference type="AlphaFoldDB" id="A0A173RB17"/>
<evidence type="ECO:0000256" key="6">
    <source>
        <dbReference type="ARBA" id="ARBA00022989"/>
    </source>
</evidence>
<dbReference type="RefSeq" id="WP_006784268.1">
    <property type="nucleotide sequence ID" value="NZ_CAJJOK010000018.1"/>
</dbReference>
<feature type="transmembrane region" description="Helical" evidence="8">
    <location>
        <begin position="91"/>
        <end position="114"/>
    </location>
</feature>
<evidence type="ECO:0000256" key="3">
    <source>
        <dbReference type="ARBA" id="ARBA00022448"/>
    </source>
</evidence>
<evidence type="ECO:0000313" key="9">
    <source>
        <dbReference type="EMBL" id="MTK22119.1"/>
    </source>
</evidence>
<accession>A0A173RB17</accession>
<evidence type="ECO:0000256" key="7">
    <source>
        <dbReference type="ARBA" id="ARBA00023136"/>
    </source>
</evidence>
<sequence>MKKNSAYVLMVPGFVLLLLFLMLPLCSILWPTVFNDGFSLNQYISFFQDEYYLEIFYRTLKISLIATLVCTLFGVPTAYFISRCSQKWKGLLIAISIFPLLTNSVVRSFAWINILGKNGIINNLLVNMGIVEQPISMLYTEFAVLVGTIYLFLPIMIITLVGVMDNIDNDMMEAAESLGANRLTAFIKVVLPMSIPGIITGAVLVFTGSLTAYTTPQLLGGNKALVLPTLIYQRSMTLNDWTGASVIAAIMIVTTLIVMKGLNFIAAKVDKRGELDA</sequence>
<proteinExistence type="inferred from homology"/>
<dbReference type="GO" id="GO:0005886">
    <property type="term" value="C:plasma membrane"/>
    <property type="evidence" value="ECO:0007669"/>
    <property type="project" value="UniProtKB-SubCell"/>
</dbReference>
<dbReference type="InterPro" id="IPR035906">
    <property type="entry name" value="MetI-like_sf"/>
</dbReference>
<dbReference type="EMBL" id="WMQE01000030">
    <property type="protein sequence ID" value="MTK22119.1"/>
    <property type="molecule type" value="Genomic_DNA"/>
</dbReference>
<keyword evidence="6 8" id="KW-1133">Transmembrane helix</keyword>
<dbReference type="PANTHER" id="PTHR42929:SF1">
    <property type="entry name" value="INNER MEMBRANE ABC TRANSPORTER PERMEASE PROTEIN YDCU-RELATED"/>
    <property type="match status" value="1"/>
</dbReference>
<dbReference type="CDD" id="cd06261">
    <property type="entry name" value="TM_PBP2"/>
    <property type="match status" value="1"/>
</dbReference>
<dbReference type="PANTHER" id="PTHR42929">
    <property type="entry name" value="INNER MEMBRANE ABC TRANSPORTER PERMEASE PROTEIN YDCU-RELATED-RELATED"/>
    <property type="match status" value="1"/>
</dbReference>
<keyword evidence="7 8" id="KW-0472">Membrane</keyword>
<evidence type="ECO:0000256" key="1">
    <source>
        <dbReference type="ARBA" id="ARBA00004651"/>
    </source>
</evidence>
<keyword evidence="3 8" id="KW-0813">Transport</keyword>
<dbReference type="SUPFAM" id="SSF161098">
    <property type="entry name" value="MetI-like"/>
    <property type="match status" value="1"/>
</dbReference>
<reference evidence="9 10" key="1">
    <citation type="journal article" date="2019" name="Nat. Med.">
        <title>A library of human gut bacterial isolates paired with longitudinal multiomics data enables mechanistic microbiome research.</title>
        <authorList>
            <person name="Poyet M."/>
            <person name="Groussin M."/>
            <person name="Gibbons S.M."/>
            <person name="Avila-Pacheco J."/>
            <person name="Jiang X."/>
            <person name="Kearney S.M."/>
            <person name="Perrotta A.R."/>
            <person name="Berdy B."/>
            <person name="Zhao S."/>
            <person name="Lieberman T.D."/>
            <person name="Swanson P.K."/>
            <person name="Smith M."/>
            <person name="Roesemann S."/>
            <person name="Alexander J.E."/>
            <person name="Rich S.A."/>
            <person name="Livny J."/>
            <person name="Vlamakis H."/>
            <person name="Clish C."/>
            <person name="Bullock K."/>
            <person name="Deik A."/>
            <person name="Scott J."/>
            <person name="Pierce K.A."/>
            <person name="Xavier R.J."/>
            <person name="Alm E.J."/>
        </authorList>
    </citation>
    <scope>NUCLEOTIDE SEQUENCE [LARGE SCALE GENOMIC DNA]</scope>
    <source>
        <strain evidence="9 10">BIOML-A198</strain>
    </source>
</reference>
<keyword evidence="5 8" id="KW-0812">Transmembrane</keyword>
<protein>
    <submittedName>
        <fullName evidence="9">ABC transporter permease subunit</fullName>
    </submittedName>
</protein>
<feature type="transmembrane region" description="Helical" evidence="8">
    <location>
        <begin position="185"/>
        <end position="206"/>
    </location>
</feature>
<keyword evidence="4" id="KW-1003">Cell membrane</keyword>
<dbReference type="PROSITE" id="PS50928">
    <property type="entry name" value="ABC_TM1"/>
    <property type="match status" value="1"/>
</dbReference>
<evidence type="ECO:0000256" key="5">
    <source>
        <dbReference type="ARBA" id="ARBA00022692"/>
    </source>
</evidence>
<comment type="similarity">
    <text evidence="2">Belongs to the binding-protein-dependent transport system permease family. CysTW subfamily.</text>
</comment>
<comment type="caution">
    <text evidence="9">The sequence shown here is derived from an EMBL/GenBank/DDBJ whole genome shotgun (WGS) entry which is preliminary data.</text>
</comment>
<feature type="transmembrane region" description="Helical" evidence="8">
    <location>
        <begin position="241"/>
        <end position="262"/>
    </location>
</feature>
<feature type="transmembrane region" description="Helical" evidence="8">
    <location>
        <begin position="7"/>
        <end position="30"/>
    </location>
</feature>
<name>A0A173RB17_9FIRM</name>
<evidence type="ECO:0000256" key="8">
    <source>
        <dbReference type="RuleBase" id="RU363032"/>
    </source>
</evidence>
<evidence type="ECO:0000313" key="10">
    <source>
        <dbReference type="Proteomes" id="UP000487649"/>
    </source>
</evidence>
<organism evidence="9 10">
    <name type="scientific">Turicibacter sanguinis</name>
    <dbReference type="NCBI Taxonomy" id="154288"/>
    <lineage>
        <taxon>Bacteria</taxon>
        <taxon>Bacillati</taxon>
        <taxon>Bacillota</taxon>
        <taxon>Erysipelotrichia</taxon>
        <taxon>Erysipelotrichales</taxon>
        <taxon>Turicibacteraceae</taxon>
        <taxon>Turicibacter</taxon>
    </lineage>
</organism>
<dbReference type="InterPro" id="IPR000515">
    <property type="entry name" value="MetI-like"/>
</dbReference>
<dbReference type="Gene3D" id="1.10.3720.10">
    <property type="entry name" value="MetI-like"/>
    <property type="match status" value="1"/>
</dbReference>
<evidence type="ECO:0000256" key="2">
    <source>
        <dbReference type="ARBA" id="ARBA00007069"/>
    </source>
</evidence>
<dbReference type="GeneID" id="60057740"/>
<comment type="subcellular location">
    <subcellularLocation>
        <location evidence="1 8">Cell membrane</location>
        <topology evidence="1 8">Multi-pass membrane protein</topology>
    </subcellularLocation>
</comment>
<dbReference type="Pfam" id="PF00528">
    <property type="entry name" value="BPD_transp_1"/>
    <property type="match status" value="1"/>
</dbReference>